<reference evidence="3" key="1">
    <citation type="journal article" date="2019" name="Int. J. Syst. Evol. Microbiol.">
        <title>The Global Catalogue of Microorganisms (GCM) 10K type strain sequencing project: providing services to taxonomists for standard genome sequencing and annotation.</title>
        <authorList>
            <consortium name="The Broad Institute Genomics Platform"/>
            <consortium name="The Broad Institute Genome Sequencing Center for Infectious Disease"/>
            <person name="Wu L."/>
            <person name="Ma J."/>
        </authorList>
    </citation>
    <scope>NUCLEOTIDE SEQUENCE [LARGE SCALE GENOMIC DNA]</scope>
    <source>
        <strain evidence="3">JCM 17130</strain>
    </source>
</reference>
<evidence type="ECO:0000313" key="2">
    <source>
        <dbReference type="EMBL" id="MFD1719843.1"/>
    </source>
</evidence>
<keyword evidence="3" id="KW-1185">Reference proteome</keyword>
<evidence type="ECO:0000313" key="3">
    <source>
        <dbReference type="Proteomes" id="UP001597277"/>
    </source>
</evidence>
<accession>A0ABW4L8R5</accession>
<comment type="caution">
    <text evidence="2">The sequence shown here is derived from an EMBL/GenBank/DDBJ whole genome shotgun (WGS) entry which is preliminary data.</text>
</comment>
<name>A0ABW4L8R5_9MICO</name>
<feature type="compositionally biased region" description="Basic residues" evidence="1">
    <location>
        <begin position="32"/>
        <end position="44"/>
    </location>
</feature>
<evidence type="ECO:0000256" key="1">
    <source>
        <dbReference type="SAM" id="MobiDB-lite"/>
    </source>
</evidence>
<dbReference type="RefSeq" id="WP_388010944.1">
    <property type="nucleotide sequence ID" value="NZ_JBHUEE010000014.1"/>
</dbReference>
<sequence>MSTAAVAVAVGLAVLLLLTPRRTGGSPAGPGPRRRPTWRRRPRRATTDLDLGVVATEVATRLRAGAPVDQAWRETLARTGVPSSGGTPRATEHGVPLDLLELAARPVRTGRLRRRSAPGLGPATAGAIPSTVAACRLTHELGAPLADVLQRCADGLTEAGNAQAARAVALAGPRATARLLGWLPALGLVLGLAVGADPLTVLLDGGAGTVCLVLGIALAVAGRRWVASLERTARAAGSVGGADASVARGRRRGTEPDHS</sequence>
<organism evidence="2 3">
    <name type="scientific">Georgenia deserti</name>
    <dbReference type="NCBI Taxonomy" id="2093781"/>
    <lineage>
        <taxon>Bacteria</taxon>
        <taxon>Bacillati</taxon>
        <taxon>Actinomycetota</taxon>
        <taxon>Actinomycetes</taxon>
        <taxon>Micrococcales</taxon>
        <taxon>Bogoriellaceae</taxon>
        <taxon>Georgenia</taxon>
    </lineage>
</organism>
<gene>
    <name evidence="2" type="ORF">ACFSE6_18540</name>
</gene>
<dbReference type="Proteomes" id="UP001597277">
    <property type="component" value="Unassembled WGS sequence"/>
</dbReference>
<feature type="region of interest" description="Disordered" evidence="1">
    <location>
        <begin position="239"/>
        <end position="259"/>
    </location>
</feature>
<evidence type="ECO:0008006" key="4">
    <source>
        <dbReference type="Google" id="ProtNLM"/>
    </source>
</evidence>
<dbReference type="EMBL" id="JBHUEE010000014">
    <property type="protein sequence ID" value="MFD1719843.1"/>
    <property type="molecule type" value="Genomic_DNA"/>
</dbReference>
<proteinExistence type="predicted"/>
<feature type="region of interest" description="Disordered" evidence="1">
    <location>
        <begin position="21"/>
        <end position="45"/>
    </location>
</feature>
<protein>
    <recommendedName>
        <fullName evidence="4">Tight adherence protein B</fullName>
    </recommendedName>
</protein>